<accession>A0A183ILD9</accession>
<name>A0A183ILD9_9BILA</name>
<dbReference type="GO" id="GO:0042776">
    <property type="term" value="P:proton motive force-driven mitochondrial ATP synthesis"/>
    <property type="evidence" value="ECO:0007669"/>
    <property type="project" value="TreeGrafter"/>
</dbReference>
<keyword evidence="3" id="KW-1185">Reference proteome</keyword>
<dbReference type="Proteomes" id="UP000270296">
    <property type="component" value="Unassembled WGS sequence"/>
</dbReference>
<dbReference type="Gene3D" id="1.10.1620.20">
    <property type="entry name" value="ATP synthase, F1 complex, epsilon subunit superfamily, mitochondrial"/>
    <property type="match status" value="1"/>
</dbReference>
<dbReference type="PANTHER" id="PTHR12448:SF0">
    <property type="entry name" value="ATP SYNTHASE SUBUNIT EPSILON, MITOCHONDRIAL"/>
    <property type="match status" value="1"/>
</dbReference>
<reference evidence="4" key="1">
    <citation type="submission" date="2016-06" db="UniProtKB">
        <authorList>
            <consortium name="WormBaseParasite"/>
        </authorList>
    </citation>
    <scope>IDENTIFICATION</scope>
</reference>
<comment type="similarity">
    <text evidence="1">Belongs to the eukaryotic ATPase epsilon family.</text>
</comment>
<proteinExistence type="inferred from homology"/>
<dbReference type="InterPro" id="IPR036742">
    <property type="entry name" value="ATP_synth_F1_esu_sf_mt"/>
</dbReference>
<dbReference type="PANTHER" id="PTHR12448">
    <property type="entry name" value="ATP SYNTHASE EPSILON CHAIN, MITOCHONDRIAL"/>
    <property type="match status" value="1"/>
</dbReference>
<dbReference type="AlphaFoldDB" id="A0A183ILD9"/>
<evidence type="ECO:0000313" key="3">
    <source>
        <dbReference type="Proteomes" id="UP000270296"/>
    </source>
</evidence>
<evidence type="ECO:0000256" key="1">
    <source>
        <dbReference type="ARBA" id="ARBA00009502"/>
    </source>
</evidence>
<dbReference type="GO" id="GO:0005743">
    <property type="term" value="C:mitochondrial inner membrane"/>
    <property type="evidence" value="ECO:0007669"/>
    <property type="project" value="InterPro"/>
</dbReference>
<dbReference type="EMBL" id="UZAM01008317">
    <property type="protein sequence ID" value="VDP04360.1"/>
    <property type="molecule type" value="Genomic_DNA"/>
</dbReference>
<evidence type="ECO:0000313" key="4">
    <source>
        <dbReference type="WBParaSite" id="SBAD_0000462601-mRNA-1"/>
    </source>
</evidence>
<dbReference type="GO" id="GO:0045259">
    <property type="term" value="C:proton-transporting ATP synthase complex"/>
    <property type="evidence" value="ECO:0007669"/>
    <property type="project" value="InterPro"/>
</dbReference>
<dbReference type="SUPFAM" id="SSF48690">
    <property type="entry name" value="Epsilon subunit of mitochondrial F1F0-ATP synthase"/>
    <property type="match status" value="1"/>
</dbReference>
<sequence length="75" mass="8392">MGAFDPTNESDYPPMTLFYWRLAGINYLKFSEIAARAVRSCLKASTRSEVRHAIGSKVKITPWKDGKAIKADSVK</sequence>
<dbReference type="WBParaSite" id="SBAD_0000462601-mRNA-1">
    <property type="protein sequence ID" value="SBAD_0000462601-mRNA-1"/>
    <property type="gene ID" value="SBAD_0000462601"/>
</dbReference>
<evidence type="ECO:0000313" key="2">
    <source>
        <dbReference type="EMBL" id="VDP04360.1"/>
    </source>
</evidence>
<dbReference type="GO" id="GO:0046933">
    <property type="term" value="F:proton-transporting ATP synthase activity, rotational mechanism"/>
    <property type="evidence" value="ECO:0007669"/>
    <property type="project" value="InterPro"/>
</dbReference>
<protein>
    <submittedName>
        <fullName evidence="4">ATP synthase subunit epsilon, mitochondrial</fullName>
    </submittedName>
</protein>
<gene>
    <name evidence="2" type="ORF">SBAD_LOCUS4435</name>
</gene>
<dbReference type="CDD" id="cd12153">
    <property type="entry name" value="F1-ATPase_epsilon"/>
    <property type="match status" value="1"/>
</dbReference>
<dbReference type="Pfam" id="PF04627">
    <property type="entry name" value="ATP-synt_Eps"/>
    <property type="match status" value="1"/>
</dbReference>
<reference evidence="2 3" key="2">
    <citation type="submission" date="2018-11" db="EMBL/GenBank/DDBJ databases">
        <authorList>
            <consortium name="Pathogen Informatics"/>
        </authorList>
    </citation>
    <scope>NUCLEOTIDE SEQUENCE [LARGE SCALE GENOMIC DNA]</scope>
</reference>
<organism evidence="4">
    <name type="scientific">Soboliphyme baturini</name>
    <dbReference type="NCBI Taxonomy" id="241478"/>
    <lineage>
        <taxon>Eukaryota</taxon>
        <taxon>Metazoa</taxon>
        <taxon>Ecdysozoa</taxon>
        <taxon>Nematoda</taxon>
        <taxon>Enoplea</taxon>
        <taxon>Dorylaimia</taxon>
        <taxon>Dioctophymatida</taxon>
        <taxon>Dioctophymatoidea</taxon>
        <taxon>Soboliphymatidae</taxon>
        <taxon>Soboliphyme</taxon>
    </lineage>
</organism>
<dbReference type="InterPro" id="IPR006721">
    <property type="entry name" value="ATP_synth_F1_esu_mt"/>
</dbReference>
<dbReference type="OrthoDB" id="269124at2759"/>